<proteinExistence type="predicted"/>
<dbReference type="Gene3D" id="2.30.38.10">
    <property type="entry name" value="Luciferase, Domain 3"/>
    <property type="match status" value="1"/>
</dbReference>
<dbReference type="SUPFAM" id="SSF56801">
    <property type="entry name" value="Acetyl-CoA synthetase-like"/>
    <property type="match status" value="2"/>
</dbReference>
<keyword evidence="2" id="KW-0596">Phosphopantetheine</keyword>
<dbReference type="InterPro" id="IPR009081">
    <property type="entry name" value="PP-bd_ACP"/>
</dbReference>
<dbReference type="Proteomes" id="UP001302494">
    <property type="component" value="Chromosome"/>
</dbReference>
<dbReference type="Gene3D" id="3.30.300.30">
    <property type="match status" value="1"/>
</dbReference>
<dbReference type="Gene3D" id="3.30.559.10">
    <property type="entry name" value="Chloramphenicol acetyltransferase-like domain"/>
    <property type="match status" value="2"/>
</dbReference>
<dbReference type="InterPro" id="IPR020806">
    <property type="entry name" value="PKS_PP-bd"/>
</dbReference>
<name>A0AA96JX93_9BACT</name>
<dbReference type="PANTHER" id="PTHR45527">
    <property type="entry name" value="NONRIBOSOMAL PEPTIDE SYNTHETASE"/>
    <property type="match status" value="1"/>
</dbReference>
<dbReference type="Gene3D" id="3.30.559.30">
    <property type="entry name" value="Nonribosomal peptide synthetase, condensation domain"/>
    <property type="match status" value="2"/>
</dbReference>
<keyword evidence="3" id="KW-0597">Phosphoprotein</keyword>
<dbReference type="Pfam" id="PF13193">
    <property type="entry name" value="AMP-binding_C"/>
    <property type="match status" value="1"/>
</dbReference>
<dbReference type="Gene3D" id="1.10.1200.10">
    <property type="entry name" value="ACP-like"/>
    <property type="match status" value="2"/>
</dbReference>
<dbReference type="Pfam" id="PF00668">
    <property type="entry name" value="Condensation"/>
    <property type="match status" value="2"/>
</dbReference>
<dbReference type="GO" id="GO:0031177">
    <property type="term" value="F:phosphopantetheine binding"/>
    <property type="evidence" value="ECO:0007669"/>
    <property type="project" value="InterPro"/>
</dbReference>
<evidence type="ECO:0000313" key="6">
    <source>
        <dbReference type="Proteomes" id="UP001302494"/>
    </source>
</evidence>
<dbReference type="GO" id="GO:0003824">
    <property type="term" value="F:catalytic activity"/>
    <property type="evidence" value="ECO:0007669"/>
    <property type="project" value="InterPro"/>
</dbReference>
<dbReference type="InterPro" id="IPR010071">
    <property type="entry name" value="AA_adenyl_dom"/>
</dbReference>
<dbReference type="InterPro" id="IPR025110">
    <property type="entry name" value="AMP-bd_C"/>
</dbReference>
<comment type="cofactor">
    <cofactor evidence="1">
        <name>pantetheine 4'-phosphate</name>
        <dbReference type="ChEBI" id="CHEBI:47942"/>
    </cofactor>
</comment>
<dbReference type="Gene3D" id="3.40.50.980">
    <property type="match status" value="2"/>
</dbReference>
<dbReference type="FunFam" id="1.10.1200.10:FF:000005">
    <property type="entry name" value="Nonribosomal peptide synthetase 1"/>
    <property type="match status" value="2"/>
</dbReference>
<feature type="domain" description="Carrier" evidence="4">
    <location>
        <begin position="1942"/>
        <end position="2017"/>
    </location>
</feature>
<dbReference type="PROSITE" id="PS50075">
    <property type="entry name" value="CARRIER"/>
    <property type="match status" value="2"/>
</dbReference>
<dbReference type="InterPro" id="IPR042099">
    <property type="entry name" value="ANL_N_sf"/>
</dbReference>
<dbReference type="RefSeq" id="WP_312747529.1">
    <property type="nucleotide sequence ID" value="NZ_CP116968.1"/>
</dbReference>
<feature type="domain" description="Carrier" evidence="4">
    <location>
        <begin position="892"/>
        <end position="967"/>
    </location>
</feature>
<dbReference type="InterPro" id="IPR045851">
    <property type="entry name" value="AMP-bd_C_sf"/>
</dbReference>
<evidence type="ECO:0000256" key="3">
    <source>
        <dbReference type="ARBA" id="ARBA00022553"/>
    </source>
</evidence>
<organism evidence="5 6">
    <name type="scientific">Candidatus Nitrospira neomarina</name>
    <dbReference type="NCBI Taxonomy" id="3020899"/>
    <lineage>
        <taxon>Bacteria</taxon>
        <taxon>Pseudomonadati</taxon>
        <taxon>Nitrospirota</taxon>
        <taxon>Nitrospiria</taxon>
        <taxon>Nitrospirales</taxon>
        <taxon>Nitrospiraceae</taxon>
        <taxon>Nitrospira</taxon>
    </lineage>
</organism>
<sequence length="2047" mass="228382">MSPSADERRQQLAYLLQKKVSRPRDHPPSFAQERLWFLDQLRPGDTSYNLVSVVNMGGLIDVRVLRKSLDEVLRRHEILRTIFPTVDGGVVQRVLPEFRIEVPVVDLSLVPANKVEIEVRRQTRVQAGLPFNLASGPILRATILHFFTSDRLLLAVHHIAVDAWSFDILLREVNTLYAAFLMDQPSPLPELELQYADWARWQRDSLVDSKIDKELAYWMEELNGSPSVLELPGDHERPQVPTTQGGSYSFRLPRRLRDEILSLGHAEGTTLFMTLLAGLTALLFRWSGSSDIPIGTPMSSRTRAELEPLIGLFLNTVVLRLKIRSDDTFRNLLRRTRDTTFRAFAHQDLPFEKLVEALHPSRSPSLNPIFQVMLVVQSASDPDASPSDANKPIVTSVKFDLSFNIVAYENCLDVLIVWAADLFDEKTIVRLGTVWETLLTTACAAPDCRISELPLIEKEEARLHMDWSGECAVVSLNESALTFFTKQSQQNPENVAVKVGDCSCTYQELLSQSRRIGEALRTRAIGPELPVGLHMEDSSTMLAAMLGVWHAGGVVVLLPPQLSRNRMSQIINNSSPSIIVSEPSLISNLKGLSINGVLFDELLTNDCQSLDVLSDPLSLACVFYPPWTGGSKGLAMDHRGLLEIGLGTARELGLEKEDRVAVFSPFGWSESWDIVLAALLSGATILRLGGSDVYDFLKGLQNSRITVLGVPATIFPQLACGLSEIFETSSPPIKVLVVTGEGQQIDILREAYSYWHTIGFDTVRFVSYYGLCETAFPHMLFEGESKASGQWHQIGRPRSGFTARVLDSSGHQAPSGFPGELYLGGPAVGREIWKQPRETAACFRPHPLTSRSGARCLVIHKRARCSLDGVFEIELPGNTIQNPTIETSNILETDPQVESQIAAIWGDVLQVEGIGLHDNFFDLGGHSLSATRVISRVRKTFSVEIPLRVLFESPTVAELARYVRGLEKRSGSVLQRRSEKGDIPLSFAQERLWFLEQFLPSTGTYNIPVVKRWYKRLNPILLENVINEIIARHETLRTIFPDSEGRPIQRILPQLRIPLKTINLDQLPRLLALIETRRLSDEEANTPFDLASGPLLRAQLVQIAGDESVLLLTVHHIVADGWSFQILFKELETIYEALEQGLPTPLVSLELQYSDWVVWQRRELTGQKLEQLLRYWRTMLEDAPPLLKLPTDRPRSRHKASRGETCGFHIPKNLRPRLEAFSQAERSTLFMTLLTGFYALLKRWSGQADIVVGSPIANRTQHETEPLIGFFANTLALRARVEPNDTFRSLQQRVREVTLSGYAHQDLPFEKLVEELQPIRSLTNNPVFQVMFVFQNEEASREQLAGNANNEDNVRFASPPGGTSKFDLSAFIIDQQERLVIGFEFNVELFDKETIIRLGHRYSQLLTAAMDDPDERIDSLALISKEEEEKWLAQSRGPNSVGPFSVAKEVLEQASLTPHSVAVIDKVPITYSELVRRVQIIAFYIRESVDPGSKIGLCTERSADAVAATIAILLAGCTYVPLEPDLPSGLLRSIIDESQLSLILLGKSVPCKQFAGVKLLELDLLTSMPSDSQPWPDILHEMIAYVIYTSGSLGQRKGVVMTYGTLSNLISWQNHRSNLPPGARTLQFASLSFDVSIQEIFATLCAGGTLVVANKASRRDPELLLRIIHEQKIMRLFLPPVALRQLAANCKMLPQTLQEIIAAGEQLVLSPPIVELLDRCPHVKLYNQYGPSETHVVTEYCVDVQGPVLPPIGRPIPGVACYVLDTAFRPTGPDCPGELYLGGVCVALGYLDRPYLTADRFVPNPFSKGRLYRTGDLARFRSDGLLEFLGRNDDQIKVRGFRIEPGEIENVVEQHDAVRAAAVTTVGKGDGLRLVAFVVLREGATVTAVGLRSFVRARLPEHMVPASYTKLLSLPLTSTGKLDRRALLRLEVTQDTEKTYIKPRSPVERSLAAIWEELLGLSRIGIQDNFFDLGGHSLLATQMVSRARTVFQIEIPVSLIFEQPTLEELALAIVGEQAASCEEETVRLLADIEALPSDEVRRQRTQE</sequence>
<dbReference type="InterPro" id="IPR006162">
    <property type="entry name" value="Ppantetheine_attach_site"/>
</dbReference>
<dbReference type="PROSITE" id="PS00012">
    <property type="entry name" value="PHOSPHOPANTETHEINE"/>
    <property type="match status" value="2"/>
</dbReference>
<dbReference type="InterPro" id="IPR000873">
    <property type="entry name" value="AMP-dep_synth/lig_dom"/>
</dbReference>
<dbReference type="InterPro" id="IPR036736">
    <property type="entry name" value="ACP-like_sf"/>
</dbReference>
<dbReference type="Gene3D" id="3.40.50.12780">
    <property type="entry name" value="N-terminal domain of ligase-like"/>
    <property type="match status" value="1"/>
</dbReference>
<dbReference type="GO" id="GO:0005737">
    <property type="term" value="C:cytoplasm"/>
    <property type="evidence" value="ECO:0007669"/>
    <property type="project" value="TreeGrafter"/>
</dbReference>
<protein>
    <submittedName>
        <fullName evidence="5">Amino acid adenylation domain-containing protein</fullName>
    </submittedName>
</protein>
<accession>A0AA96JX93</accession>
<evidence type="ECO:0000256" key="2">
    <source>
        <dbReference type="ARBA" id="ARBA00022450"/>
    </source>
</evidence>
<dbReference type="KEGG" id="nneo:PQG83_05175"/>
<dbReference type="InterPro" id="IPR001242">
    <property type="entry name" value="Condensation_dom"/>
</dbReference>
<dbReference type="SMART" id="SM00823">
    <property type="entry name" value="PKS_PP"/>
    <property type="match status" value="2"/>
</dbReference>
<dbReference type="SUPFAM" id="SSF52777">
    <property type="entry name" value="CoA-dependent acyltransferases"/>
    <property type="match status" value="4"/>
</dbReference>
<keyword evidence="6" id="KW-1185">Reference proteome</keyword>
<evidence type="ECO:0000256" key="1">
    <source>
        <dbReference type="ARBA" id="ARBA00001957"/>
    </source>
</evidence>
<dbReference type="CDD" id="cd19531">
    <property type="entry name" value="LCL_NRPS-like"/>
    <property type="match status" value="2"/>
</dbReference>
<dbReference type="NCBIfam" id="TIGR01733">
    <property type="entry name" value="AA-adenyl-dom"/>
    <property type="match status" value="1"/>
</dbReference>
<reference evidence="5 6" key="1">
    <citation type="submission" date="2023-01" db="EMBL/GenBank/DDBJ databases">
        <title>Cultivation and genomic characterization of new, ubiquitous marine nitrite-oxidizing bacteria from the Nitrospirales.</title>
        <authorList>
            <person name="Mueller A.J."/>
            <person name="Daebeler A."/>
            <person name="Herbold C.W."/>
            <person name="Kirkegaard R.H."/>
            <person name="Daims H."/>
        </authorList>
    </citation>
    <scope>NUCLEOTIDE SEQUENCE [LARGE SCALE GENOMIC DNA]</scope>
    <source>
        <strain evidence="5 6">DK</strain>
    </source>
</reference>
<dbReference type="Pfam" id="PF00501">
    <property type="entry name" value="AMP-binding"/>
    <property type="match status" value="2"/>
</dbReference>
<dbReference type="GO" id="GO:0044550">
    <property type="term" value="P:secondary metabolite biosynthetic process"/>
    <property type="evidence" value="ECO:0007669"/>
    <property type="project" value="TreeGrafter"/>
</dbReference>
<gene>
    <name evidence="5" type="ORF">PQG83_05175</name>
</gene>
<evidence type="ECO:0000259" key="4">
    <source>
        <dbReference type="PROSITE" id="PS50075"/>
    </source>
</evidence>
<dbReference type="Pfam" id="PF00550">
    <property type="entry name" value="PP-binding"/>
    <property type="match status" value="2"/>
</dbReference>
<dbReference type="InterPro" id="IPR023213">
    <property type="entry name" value="CAT-like_dom_sf"/>
</dbReference>
<evidence type="ECO:0000313" key="5">
    <source>
        <dbReference type="EMBL" id="WNM63148.1"/>
    </source>
</evidence>
<dbReference type="PANTHER" id="PTHR45527:SF1">
    <property type="entry name" value="FATTY ACID SYNTHASE"/>
    <property type="match status" value="1"/>
</dbReference>
<dbReference type="GO" id="GO:0043041">
    <property type="term" value="P:amino acid activation for nonribosomal peptide biosynthetic process"/>
    <property type="evidence" value="ECO:0007669"/>
    <property type="project" value="TreeGrafter"/>
</dbReference>
<dbReference type="SUPFAM" id="SSF47336">
    <property type="entry name" value="ACP-like"/>
    <property type="match status" value="2"/>
</dbReference>
<dbReference type="EMBL" id="CP116968">
    <property type="protein sequence ID" value="WNM63148.1"/>
    <property type="molecule type" value="Genomic_DNA"/>
</dbReference>